<reference evidence="2 3" key="2">
    <citation type="journal article" date="2011" name="PLoS Genet.">
        <title>Caenorhabditis briggsae recombinant inbred line genotypes reveal inter-strain incompatibility and the evolution of recombination.</title>
        <authorList>
            <person name="Ross J.A."/>
            <person name="Koboldt D.C."/>
            <person name="Staisch J.E."/>
            <person name="Chamberlin H.M."/>
            <person name="Gupta B.P."/>
            <person name="Miller R.D."/>
            <person name="Baird S.E."/>
            <person name="Haag E.S."/>
        </authorList>
    </citation>
    <scope>NUCLEOTIDE SEQUENCE [LARGE SCALE GENOMIC DNA]</scope>
    <source>
        <strain evidence="2 3">AF16</strain>
    </source>
</reference>
<reference evidence="2 3" key="1">
    <citation type="journal article" date="2003" name="PLoS Biol.">
        <title>The genome sequence of Caenorhabditis briggsae: a platform for comparative genomics.</title>
        <authorList>
            <person name="Stein L.D."/>
            <person name="Bao Z."/>
            <person name="Blasiar D."/>
            <person name="Blumenthal T."/>
            <person name="Brent M.R."/>
            <person name="Chen N."/>
            <person name="Chinwalla A."/>
            <person name="Clarke L."/>
            <person name="Clee C."/>
            <person name="Coghlan A."/>
            <person name="Coulson A."/>
            <person name="D'Eustachio P."/>
            <person name="Fitch D.H."/>
            <person name="Fulton L.A."/>
            <person name="Fulton R.E."/>
            <person name="Griffiths-Jones S."/>
            <person name="Harris T.W."/>
            <person name="Hillier L.W."/>
            <person name="Kamath R."/>
            <person name="Kuwabara P.E."/>
            <person name="Mardis E.R."/>
            <person name="Marra M.A."/>
            <person name="Miner T.L."/>
            <person name="Minx P."/>
            <person name="Mullikin J.C."/>
            <person name="Plumb R.W."/>
            <person name="Rogers J."/>
            <person name="Schein J.E."/>
            <person name="Sohrmann M."/>
            <person name="Spieth J."/>
            <person name="Stajich J.E."/>
            <person name="Wei C."/>
            <person name="Willey D."/>
            <person name="Wilson R.K."/>
            <person name="Durbin R."/>
            <person name="Waterston R.H."/>
        </authorList>
    </citation>
    <scope>NUCLEOTIDE SEQUENCE [LARGE SCALE GENOMIC DNA]</scope>
    <source>
        <strain evidence="2 3">AF16</strain>
    </source>
</reference>
<feature type="region of interest" description="Disordered" evidence="1">
    <location>
        <begin position="475"/>
        <end position="515"/>
    </location>
</feature>
<feature type="region of interest" description="Disordered" evidence="1">
    <location>
        <begin position="620"/>
        <end position="679"/>
    </location>
</feature>
<feature type="compositionally biased region" description="Basic residues" evidence="1">
    <location>
        <begin position="439"/>
        <end position="453"/>
    </location>
</feature>
<feature type="compositionally biased region" description="Pro residues" evidence="1">
    <location>
        <begin position="632"/>
        <end position="655"/>
    </location>
</feature>
<evidence type="ECO:0000313" key="3">
    <source>
        <dbReference type="Proteomes" id="UP000008549"/>
    </source>
</evidence>
<feature type="region of interest" description="Disordered" evidence="1">
    <location>
        <begin position="115"/>
        <end position="136"/>
    </location>
</feature>
<feature type="compositionally biased region" description="Basic residues" evidence="1">
    <location>
        <begin position="115"/>
        <end position="124"/>
    </location>
</feature>
<feature type="region of interest" description="Disordered" evidence="1">
    <location>
        <begin position="236"/>
        <end position="307"/>
    </location>
</feature>
<dbReference type="Proteomes" id="UP000008549">
    <property type="component" value="Unassembled WGS sequence"/>
</dbReference>
<dbReference type="WormBase" id="CBG14984a">
    <property type="protein sequence ID" value="CBP40237"/>
    <property type="gene ID" value="WBGene00035351"/>
    <property type="gene designation" value="Cbr-pqn-72"/>
</dbReference>
<feature type="compositionally biased region" description="Low complexity" evidence="1">
    <location>
        <begin position="485"/>
        <end position="501"/>
    </location>
</feature>
<keyword evidence="3" id="KW-1185">Reference proteome</keyword>
<name>A8XL56_CAEBR</name>
<dbReference type="AlphaFoldDB" id="A8XL56"/>
<feature type="region of interest" description="Disordered" evidence="1">
    <location>
        <begin position="541"/>
        <end position="581"/>
    </location>
</feature>
<proteinExistence type="predicted"/>
<feature type="compositionally biased region" description="Low complexity" evidence="1">
    <location>
        <begin position="621"/>
        <end position="631"/>
    </location>
</feature>
<feature type="region of interest" description="Disordered" evidence="1">
    <location>
        <begin position="425"/>
        <end position="460"/>
    </location>
</feature>
<protein>
    <submittedName>
        <fullName evidence="2">Protein CBR-PQN-72</fullName>
    </submittedName>
</protein>
<feature type="region of interest" description="Disordered" evidence="1">
    <location>
        <begin position="342"/>
        <end position="367"/>
    </location>
</feature>
<dbReference type="HOGENOM" id="CLU_025155_0_0_1"/>
<sequence>MNGVRKRRFPVIVASCSILVLVVSVVTVSKVFREFSNHPFRLNKFLMKSTASFREAAGNIPSKLILFKIRSKYFVSDNIPTTTTQSNSIPTKSKLLLLPSASPLRQRNLFTRQISHRHRPRQRSSLKSSRTTTHPAHLTTRRVIPTLSHKRTRSRTGLSSFFRTKPNVTTRVTSSNQRTTTIKSNISRRQPFIQRQQQFRFQPQRVQRVQTLQRGGSNQNAQFVMRPGVPRSPFAIRAPLSPMPFGSVQRTPSSLRRPVSPNRSSLRPPLPPQSPSPSTQILTTTTPIPSTTPPTSHVPTTTQPVSLPSTTHVATVHSVGGSLRRPIRVQQLQLNLRRKPQMTRGQFRRPNSKNFPLTRHQPTHRVTKPDRVTRPIVSTTTLEPTTTSEDVSFTVAGTTPEGIQTQQSELKKVDDIEAAILQAVIESSSPEPPPSSTTHRPRIHRIRPGHRHRPESSPPRVDAIEEAVLRAVLEATPASPPSEDVTTTPVEETTTTTLATAKTEETTTQKPESTSLFPAFASRRHGHRRPTTVIPRTMEVTTEPTTTESTTTELATTTKTDATTTTSEESTTAVTEGTTTEQVTGITIALPEEDFEDINAKTETENHQLNQIEKNVISALSTPTTSSDSSSPSPPSPLPPIPTSSPVPPSPPAPPREFASLQAGPPGSMPPSDDIVDELNGSSDFLQVAQRLHLLRRLLQ</sequence>
<dbReference type="OMA" id="IRPGHRH"/>
<organism evidence="2 3">
    <name type="scientific">Caenorhabditis briggsae</name>
    <dbReference type="NCBI Taxonomy" id="6238"/>
    <lineage>
        <taxon>Eukaryota</taxon>
        <taxon>Metazoa</taxon>
        <taxon>Ecdysozoa</taxon>
        <taxon>Nematoda</taxon>
        <taxon>Chromadorea</taxon>
        <taxon>Rhabditida</taxon>
        <taxon>Rhabditina</taxon>
        <taxon>Rhabditomorpha</taxon>
        <taxon>Rhabditoidea</taxon>
        <taxon>Rhabditidae</taxon>
        <taxon>Peloderinae</taxon>
        <taxon>Caenorhabditis</taxon>
    </lineage>
</organism>
<evidence type="ECO:0000256" key="1">
    <source>
        <dbReference type="SAM" id="MobiDB-lite"/>
    </source>
</evidence>
<feature type="compositionally biased region" description="Low complexity" evidence="1">
    <location>
        <begin position="252"/>
        <end position="267"/>
    </location>
</feature>
<feature type="compositionally biased region" description="Polar residues" evidence="1">
    <location>
        <begin position="125"/>
        <end position="134"/>
    </location>
</feature>
<dbReference type="STRING" id="6238.A8XL56"/>
<feature type="compositionally biased region" description="Low complexity" evidence="1">
    <location>
        <begin position="276"/>
        <end position="306"/>
    </location>
</feature>
<dbReference type="EMBL" id="HE600904">
    <property type="protein sequence ID" value="CAP33381.2"/>
    <property type="molecule type" value="Genomic_DNA"/>
</dbReference>
<gene>
    <name evidence="4" type="primary">pqn-72</name>
    <name evidence="2" type="synonym">Cbr-pqn-72</name>
    <name evidence="4" type="ORF">CBG14984</name>
    <name evidence="2" type="ORF">CBG_14984</name>
</gene>
<dbReference type="eggNOG" id="ENOG502TG92">
    <property type="taxonomic scope" value="Eukaryota"/>
</dbReference>
<accession>A8XL56</accession>
<feature type="compositionally biased region" description="Basic residues" evidence="1">
    <location>
        <begin position="342"/>
        <end position="351"/>
    </location>
</feature>
<dbReference type="InParanoid" id="A8XL56"/>
<evidence type="ECO:0000313" key="2">
    <source>
        <dbReference type="EMBL" id="CAP33381.2"/>
    </source>
</evidence>
<dbReference type="FunCoup" id="A8XL56">
    <property type="interactions" value="718"/>
</dbReference>
<evidence type="ECO:0000313" key="4">
    <source>
        <dbReference type="WormBase" id="CBG14984a"/>
    </source>
</evidence>